<evidence type="ECO:0000313" key="3">
    <source>
        <dbReference type="Proteomes" id="UP000561459"/>
    </source>
</evidence>
<organism evidence="2 3">
    <name type="scientific">Novosphingobium fluoreni</name>
    <dbReference type="NCBI Taxonomy" id="1391222"/>
    <lineage>
        <taxon>Bacteria</taxon>
        <taxon>Pseudomonadati</taxon>
        <taxon>Pseudomonadota</taxon>
        <taxon>Alphaproteobacteria</taxon>
        <taxon>Sphingomonadales</taxon>
        <taxon>Sphingomonadaceae</taxon>
        <taxon>Novosphingobium</taxon>
    </lineage>
</organism>
<dbReference type="EMBL" id="JACIDY010000003">
    <property type="protein sequence ID" value="MBB3940087.1"/>
    <property type="molecule type" value="Genomic_DNA"/>
</dbReference>
<evidence type="ECO:0000256" key="1">
    <source>
        <dbReference type="SAM" id="MobiDB-lite"/>
    </source>
</evidence>
<protein>
    <submittedName>
        <fullName evidence="2">Uncharacterized protein</fullName>
    </submittedName>
</protein>
<proteinExistence type="predicted"/>
<evidence type="ECO:0000313" key="2">
    <source>
        <dbReference type="EMBL" id="MBB3940087.1"/>
    </source>
</evidence>
<gene>
    <name evidence="2" type="ORF">GGR39_001737</name>
</gene>
<name>A0A7W6C084_9SPHN</name>
<keyword evidence="3" id="KW-1185">Reference proteome</keyword>
<dbReference type="RefSeq" id="WP_183616741.1">
    <property type="nucleotide sequence ID" value="NZ_JACIDY010000003.1"/>
</dbReference>
<feature type="region of interest" description="Disordered" evidence="1">
    <location>
        <begin position="45"/>
        <end position="68"/>
    </location>
</feature>
<reference evidence="2 3" key="1">
    <citation type="submission" date="2020-08" db="EMBL/GenBank/DDBJ databases">
        <title>Genomic Encyclopedia of Type Strains, Phase IV (KMG-IV): sequencing the most valuable type-strain genomes for metagenomic binning, comparative biology and taxonomic classification.</title>
        <authorList>
            <person name="Goeker M."/>
        </authorList>
    </citation>
    <scope>NUCLEOTIDE SEQUENCE [LARGE SCALE GENOMIC DNA]</scope>
    <source>
        <strain evidence="2 3">DSM 27568</strain>
    </source>
</reference>
<dbReference type="AlphaFoldDB" id="A0A7W6C084"/>
<dbReference type="Proteomes" id="UP000561459">
    <property type="component" value="Unassembled WGS sequence"/>
</dbReference>
<sequence length="68" mass="7726">MDNDTRYCATQLCEERRLARTAPSPEAAELHIQLASLYKAEFETRRATAKRRRAGSGGRRAGQPHRLQ</sequence>
<accession>A0A7W6C084</accession>
<comment type="caution">
    <text evidence="2">The sequence shown here is derived from an EMBL/GenBank/DDBJ whole genome shotgun (WGS) entry which is preliminary data.</text>
</comment>